<sequence>MTMTPRLRNFALTAHIISSVGWLGAVAAYIALDVAVVTSQNAQTMRAAYIAMDLIISWAIVPLAFASLITGLVVSLGTPWGLFRHYWVISKLLLTVFATIILLNETQMVSYMADIAADPTTSSDDLRALGSTLVHSIGGLVVLILIMIFSVYKPRGMTRYGWRKQQEKRKVSQP</sequence>
<protein>
    <submittedName>
        <fullName evidence="2">DUF2269 domain-containing protein</fullName>
    </submittedName>
</protein>
<name>A0ABV6GPQ2_9BACI</name>
<keyword evidence="1" id="KW-0812">Transmembrane</keyword>
<keyword evidence="1" id="KW-1133">Transmembrane helix</keyword>
<dbReference type="RefSeq" id="WP_378939491.1">
    <property type="nucleotide sequence ID" value="NZ_JBHLVO010000049.1"/>
</dbReference>
<proteinExistence type="predicted"/>
<feature type="transmembrane region" description="Helical" evidence="1">
    <location>
        <begin position="47"/>
        <end position="74"/>
    </location>
</feature>
<feature type="transmembrane region" description="Helical" evidence="1">
    <location>
        <begin position="12"/>
        <end position="32"/>
    </location>
</feature>
<dbReference type="Proteomes" id="UP001589854">
    <property type="component" value="Unassembled WGS sequence"/>
</dbReference>
<evidence type="ECO:0000313" key="3">
    <source>
        <dbReference type="Proteomes" id="UP001589854"/>
    </source>
</evidence>
<accession>A0ABV6GPQ2</accession>
<evidence type="ECO:0000313" key="2">
    <source>
        <dbReference type="EMBL" id="MFC0274842.1"/>
    </source>
</evidence>
<feature type="transmembrane region" description="Helical" evidence="1">
    <location>
        <begin position="86"/>
        <end position="103"/>
    </location>
</feature>
<dbReference type="EMBL" id="JBHLVO010000049">
    <property type="protein sequence ID" value="MFC0274842.1"/>
    <property type="molecule type" value="Genomic_DNA"/>
</dbReference>
<comment type="caution">
    <text evidence="2">The sequence shown here is derived from an EMBL/GenBank/DDBJ whole genome shotgun (WGS) entry which is preliminary data.</text>
</comment>
<organism evidence="2 3">
    <name type="scientific">Metabacillus herbersteinensis</name>
    <dbReference type="NCBI Taxonomy" id="283816"/>
    <lineage>
        <taxon>Bacteria</taxon>
        <taxon>Bacillati</taxon>
        <taxon>Bacillota</taxon>
        <taxon>Bacilli</taxon>
        <taxon>Bacillales</taxon>
        <taxon>Bacillaceae</taxon>
        <taxon>Metabacillus</taxon>
    </lineage>
</organism>
<keyword evidence="3" id="KW-1185">Reference proteome</keyword>
<evidence type="ECO:0000256" key="1">
    <source>
        <dbReference type="SAM" id="Phobius"/>
    </source>
</evidence>
<feature type="transmembrane region" description="Helical" evidence="1">
    <location>
        <begin position="133"/>
        <end position="152"/>
    </location>
</feature>
<reference evidence="2 3" key="1">
    <citation type="submission" date="2024-09" db="EMBL/GenBank/DDBJ databases">
        <authorList>
            <person name="Sun Q."/>
            <person name="Mori K."/>
        </authorList>
    </citation>
    <scope>NUCLEOTIDE SEQUENCE [LARGE SCALE GENOMIC DNA]</scope>
    <source>
        <strain evidence="2 3">CCM 7228</strain>
    </source>
</reference>
<keyword evidence="1" id="KW-0472">Membrane</keyword>
<gene>
    <name evidence="2" type="ORF">ACFFIX_26390</name>
</gene>